<reference evidence="1" key="1">
    <citation type="submission" date="2014-09" db="EMBL/GenBank/DDBJ databases">
        <authorList>
            <person name="Magalhaes I.L.F."/>
            <person name="Oliveira U."/>
            <person name="Santos F.R."/>
            <person name="Vidigal T.H.D.A."/>
            <person name="Brescovit A.D."/>
            <person name="Santos A.J."/>
        </authorList>
    </citation>
    <scope>NUCLEOTIDE SEQUENCE</scope>
    <source>
        <tissue evidence="1">Shoot tissue taken approximately 20 cm above the soil surface</tissue>
    </source>
</reference>
<reference evidence="1" key="2">
    <citation type="journal article" date="2015" name="Data Brief">
        <title>Shoot transcriptome of the giant reed, Arundo donax.</title>
        <authorList>
            <person name="Barrero R.A."/>
            <person name="Guerrero F.D."/>
            <person name="Moolhuijzen P."/>
            <person name="Goolsby J.A."/>
            <person name="Tidwell J."/>
            <person name="Bellgard S.E."/>
            <person name="Bellgard M.I."/>
        </authorList>
    </citation>
    <scope>NUCLEOTIDE SEQUENCE</scope>
    <source>
        <tissue evidence="1">Shoot tissue taken approximately 20 cm above the soil surface</tissue>
    </source>
</reference>
<proteinExistence type="predicted"/>
<accession>A0A0A9E7A3</accession>
<dbReference type="EMBL" id="GBRH01202977">
    <property type="protein sequence ID" value="JAD94918.1"/>
    <property type="molecule type" value="Transcribed_RNA"/>
</dbReference>
<organism evidence="1">
    <name type="scientific">Arundo donax</name>
    <name type="common">Giant reed</name>
    <name type="synonym">Donax arundinaceus</name>
    <dbReference type="NCBI Taxonomy" id="35708"/>
    <lineage>
        <taxon>Eukaryota</taxon>
        <taxon>Viridiplantae</taxon>
        <taxon>Streptophyta</taxon>
        <taxon>Embryophyta</taxon>
        <taxon>Tracheophyta</taxon>
        <taxon>Spermatophyta</taxon>
        <taxon>Magnoliopsida</taxon>
        <taxon>Liliopsida</taxon>
        <taxon>Poales</taxon>
        <taxon>Poaceae</taxon>
        <taxon>PACMAD clade</taxon>
        <taxon>Arundinoideae</taxon>
        <taxon>Arundineae</taxon>
        <taxon>Arundo</taxon>
    </lineage>
</organism>
<name>A0A0A9E7A3_ARUDO</name>
<protein>
    <submittedName>
        <fullName evidence="1">Uncharacterized protein</fullName>
    </submittedName>
</protein>
<evidence type="ECO:0000313" key="1">
    <source>
        <dbReference type="EMBL" id="JAD94918.1"/>
    </source>
</evidence>
<sequence>MEYYFNRPNLYSLQSRILDVRTCSFACFHIALPVLTSNIFDQRE</sequence>
<dbReference type="AlphaFoldDB" id="A0A0A9E7A3"/>